<evidence type="ECO:0000313" key="3">
    <source>
        <dbReference type="Proteomes" id="UP000812277"/>
    </source>
</evidence>
<comment type="caution">
    <text evidence="2">The sequence shown here is derived from an EMBL/GenBank/DDBJ whole genome shotgun (WGS) entry which is preliminary data.</text>
</comment>
<accession>A0ABS7DDR0</accession>
<dbReference type="RefSeq" id="WP_219874560.1">
    <property type="nucleotide sequence ID" value="NZ_JAHZIJ010000022.1"/>
</dbReference>
<dbReference type="Gene3D" id="3.40.50.12780">
    <property type="entry name" value="N-terminal domain of ligase-like"/>
    <property type="match status" value="1"/>
</dbReference>
<evidence type="ECO:0000313" key="2">
    <source>
        <dbReference type="EMBL" id="MBW7477308.1"/>
    </source>
</evidence>
<feature type="domain" description="AMP-dependent synthetase/ligase" evidence="1">
    <location>
        <begin position="62"/>
        <end position="406"/>
    </location>
</feature>
<keyword evidence="3" id="KW-1185">Reference proteome</keyword>
<dbReference type="CDD" id="cd04433">
    <property type="entry name" value="AFD_class_I"/>
    <property type="match status" value="1"/>
</dbReference>
<dbReference type="InterPro" id="IPR020845">
    <property type="entry name" value="AMP-binding_CS"/>
</dbReference>
<keyword evidence="2" id="KW-0436">Ligase</keyword>
<dbReference type="Proteomes" id="UP000812277">
    <property type="component" value="Unassembled WGS sequence"/>
</dbReference>
<dbReference type="EMBL" id="JAHZIJ010000022">
    <property type="protein sequence ID" value="MBW7477308.1"/>
    <property type="molecule type" value="Genomic_DNA"/>
</dbReference>
<dbReference type="Pfam" id="PF00501">
    <property type="entry name" value="AMP-binding"/>
    <property type="match status" value="1"/>
</dbReference>
<proteinExistence type="predicted"/>
<dbReference type="InterPro" id="IPR000873">
    <property type="entry name" value="AMP-dep_synth/lig_dom"/>
</dbReference>
<name>A0ABS7DDR0_9BACL</name>
<dbReference type="InterPro" id="IPR042099">
    <property type="entry name" value="ANL_N_sf"/>
</dbReference>
<organism evidence="2 3">
    <name type="scientific">Paenibacillus oenotherae</name>
    <dbReference type="NCBI Taxonomy" id="1435645"/>
    <lineage>
        <taxon>Bacteria</taxon>
        <taxon>Bacillati</taxon>
        <taxon>Bacillota</taxon>
        <taxon>Bacilli</taxon>
        <taxon>Bacillales</taxon>
        <taxon>Paenibacillaceae</taxon>
        <taxon>Paenibacillus</taxon>
    </lineage>
</organism>
<dbReference type="SUPFAM" id="SSF56801">
    <property type="entry name" value="Acetyl-CoA synthetase-like"/>
    <property type="match status" value="1"/>
</dbReference>
<evidence type="ECO:0000259" key="1">
    <source>
        <dbReference type="Pfam" id="PF00501"/>
    </source>
</evidence>
<protein>
    <submittedName>
        <fullName evidence="2">Long-chain fatty acid--CoA ligase</fullName>
    </submittedName>
</protein>
<dbReference type="PROSITE" id="PS00455">
    <property type="entry name" value="AMP_BINDING"/>
    <property type="match status" value="1"/>
</dbReference>
<gene>
    <name evidence="2" type="ORF">K0T92_21550</name>
</gene>
<reference evidence="2 3" key="1">
    <citation type="submission" date="2021-07" db="EMBL/GenBank/DDBJ databases">
        <title>Paenibacillus radiodurans sp. nov., isolated from the southeastern edge of Tengger Desert.</title>
        <authorList>
            <person name="Zhang G."/>
        </authorList>
    </citation>
    <scope>NUCLEOTIDE SEQUENCE [LARGE SCALE GENOMIC DNA]</scope>
    <source>
        <strain evidence="2 3">DT7-4</strain>
    </source>
</reference>
<sequence>MHPQSISLTAPYTSPAVRRELIADTALGSGNFLDYAIQASPDPDAALIHLQQPFRLIDGSVHEAFSLHALREAADLYSAWYYSQGVRAREPIAYQFDDGAAYLIHYLALTRIGAIAVPVNSHLRPEIVSEYIQYVRVKGFFSDSVRLARVQKLLGGNSNLRFAVSDETAAPFGMGELPGQFPYKHYDTDPVAIFHSSGTTGLPKAVCAEHQQLFYTVRHRLKSARPEDRYLSAMISSHSAFVQFNMLYLLQGCPIMLLSELMGVKVLESAEKFRPTLVAAFNQTYTSIAKLEMSKYDLYSIELWFNTGDAAHEEHIREIVKHGSTMRGGSRVDGSWFVDALGSTELASFLMTKVYTVNATNYNRCVGFPVDYVDAAVISDEGDILPDMEVGMLGMKSPTINERGYWNSSDVTYSSRVQGYFLTGDMVYRDRDGMFYQVDRTPDVIRTPEGNVYSLVYEELLIKRIGDIVDCTVVGAGTGGNRGQEPIAIVQLAERSGACASAMLEDFNAYLQETGRHRLAALLIATEPEDIPLGATGKVLKRVLRDKHRDLLTDRGLQAEYVRNGRGSFWGPEREESAAGERVEPA</sequence>
<dbReference type="PANTHER" id="PTHR24096">
    <property type="entry name" value="LONG-CHAIN-FATTY-ACID--COA LIGASE"/>
    <property type="match status" value="1"/>
</dbReference>
<dbReference type="GO" id="GO:0016874">
    <property type="term" value="F:ligase activity"/>
    <property type="evidence" value="ECO:0007669"/>
    <property type="project" value="UniProtKB-KW"/>
</dbReference>